<protein>
    <submittedName>
        <fullName evidence="1">Isoprenoid synthase domain-containing protein</fullName>
    </submittedName>
</protein>
<evidence type="ECO:0000313" key="2">
    <source>
        <dbReference type="Proteomes" id="UP000325395"/>
    </source>
</evidence>
<proteinExistence type="predicted"/>
<dbReference type="EMBL" id="ML735769">
    <property type="protein sequence ID" value="KAE8415292.1"/>
    <property type="molecule type" value="Genomic_DNA"/>
</dbReference>
<dbReference type="SUPFAM" id="SSF48576">
    <property type="entry name" value="Terpenoid synthases"/>
    <property type="match status" value="1"/>
</dbReference>
<dbReference type="Proteomes" id="UP000325395">
    <property type="component" value="Unassembled WGS sequence"/>
</dbReference>
<name>A0ABQ6WDR3_9EURO</name>
<dbReference type="InterPro" id="IPR008949">
    <property type="entry name" value="Isoprenoid_synthase_dom_sf"/>
</dbReference>
<dbReference type="Pfam" id="PF19086">
    <property type="entry name" value="Terpene_syn_C_2"/>
    <property type="match status" value="1"/>
</dbReference>
<reference evidence="1 2" key="1">
    <citation type="submission" date="2019-04" db="EMBL/GenBank/DDBJ databases">
        <authorList>
            <consortium name="DOE Joint Genome Institute"/>
            <person name="Mondo S."/>
            <person name="Kjaerbolling I."/>
            <person name="Vesth T."/>
            <person name="Frisvad J.C."/>
            <person name="Nybo J.L."/>
            <person name="Theobald S."/>
            <person name="Kildgaard S."/>
            <person name="Isbrandt T."/>
            <person name="Kuo A."/>
            <person name="Sato A."/>
            <person name="Lyhne E.K."/>
            <person name="Kogle M.E."/>
            <person name="Wiebenga A."/>
            <person name="Kun R.S."/>
            <person name="Lubbers R.J."/>
            <person name="Makela M.R."/>
            <person name="Barry K."/>
            <person name="Chovatia M."/>
            <person name="Clum A."/>
            <person name="Daum C."/>
            <person name="Haridas S."/>
            <person name="He G."/>
            <person name="LaButti K."/>
            <person name="Lipzen A."/>
            <person name="Riley R."/>
            <person name="Salamov A."/>
            <person name="Simmons B.A."/>
            <person name="Magnuson J.K."/>
            <person name="Henrissat B."/>
            <person name="Mortensen U.H."/>
            <person name="Larsen T.O."/>
            <person name="Devries R.P."/>
            <person name="Grigoriev I.V."/>
            <person name="Machida M."/>
            <person name="Baker S.E."/>
            <person name="Andersen M.R."/>
            <person name="Cantor M.N."/>
            <person name="Hua S.X."/>
        </authorList>
    </citation>
    <scope>NUCLEOTIDE SEQUENCE [LARGE SCALE GENOMIC DNA]</scope>
    <source>
        <strain evidence="1 2">CBS 117616</strain>
    </source>
</reference>
<dbReference type="Gene3D" id="1.10.600.10">
    <property type="entry name" value="Farnesyl Diphosphate Synthase"/>
    <property type="match status" value="1"/>
</dbReference>
<accession>A0ABQ6WDR3</accession>
<keyword evidence="2" id="KW-1185">Reference proteome</keyword>
<evidence type="ECO:0000313" key="1">
    <source>
        <dbReference type="EMBL" id="KAE8415292.1"/>
    </source>
</evidence>
<organism evidence="1 2">
    <name type="scientific">Aspergillus pseudocaelatus</name>
    <dbReference type="NCBI Taxonomy" id="1825620"/>
    <lineage>
        <taxon>Eukaryota</taxon>
        <taxon>Fungi</taxon>
        <taxon>Dikarya</taxon>
        <taxon>Ascomycota</taxon>
        <taxon>Pezizomycotina</taxon>
        <taxon>Eurotiomycetes</taxon>
        <taxon>Eurotiomycetidae</taxon>
        <taxon>Eurotiales</taxon>
        <taxon>Aspergillaceae</taxon>
        <taxon>Aspergillus</taxon>
        <taxon>Aspergillus subgen. Circumdati</taxon>
    </lineage>
</organism>
<gene>
    <name evidence="1" type="ORF">BDV36DRAFT_298152</name>
</gene>
<sequence length="372" mass="42524">MSLSSETRELIEQHLCEYTRKEASPSMRTNTIQLKNYGFSLHLYIPDFGVTEIPFQSQTGQSSEKSTCIRDVLYSHLGFRYSTPSENNRDKASILQQCISEVRTIALFFPDIRATNIRICMAAWLGTLCSIDDLIEDMMPDEASVVLHHSIQALREECSFTSPQHAVVEYFIAFKRHCLTYLSLEVARRFFDSVCITLEGLLDEIGFNQGYLQYNLETYMSIRGRTIGIKPFFTLIKSILGTNDHHWSTEILDMERNIFSIIGLQNDLVGLEKDIHTKQQMNAVFVNAARITNNITSARKDAALQIATKNISALHNQLMEHVLENRANLQQRTIGKLAYTLESSFADIQLLFTQTHLKWCTSAKRYTLLPQS</sequence>